<dbReference type="EMBL" id="FNRK01000004">
    <property type="protein sequence ID" value="SEA15892.1"/>
    <property type="molecule type" value="Genomic_DNA"/>
</dbReference>
<dbReference type="STRING" id="81409.SAMN04515656_104144"/>
<proteinExistence type="predicted"/>
<evidence type="ECO:0000313" key="1">
    <source>
        <dbReference type="EMBL" id="SEA15892.1"/>
    </source>
</evidence>
<evidence type="ECO:0000313" key="2">
    <source>
        <dbReference type="Proteomes" id="UP000199394"/>
    </source>
</evidence>
<protein>
    <submittedName>
        <fullName evidence="1">Uncharacterized protein</fullName>
    </submittedName>
</protein>
<reference evidence="1 2" key="1">
    <citation type="submission" date="2016-10" db="EMBL/GenBank/DDBJ databases">
        <authorList>
            <person name="de Groot N.N."/>
        </authorList>
    </citation>
    <scope>NUCLEOTIDE SEQUENCE [LARGE SCALE GENOMIC DNA]</scope>
    <source>
        <strain evidence="1 2">SR12</strain>
    </source>
</reference>
<dbReference type="RefSeq" id="WP_090305283.1">
    <property type="nucleotide sequence ID" value="NZ_FNRK01000004.1"/>
</dbReference>
<gene>
    <name evidence="1" type="ORF">SAMN04515656_104144</name>
</gene>
<accession>A0A1H3YXU3</accession>
<sequence length="122" mass="13526">MIDVAKAFSVMMEILDVPCEYQTWTQVVSYPYWVYEILGSPVVSEDGMEELTIILTGFSKGKALPLAQAEGRIKQYFKHGVTVTDDDGSTICFSYGGFQSVSTGAPDLKRIDITISVKKWSV</sequence>
<organism evidence="1 2">
    <name type="scientific">Eubacterium aggregans</name>
    <dbReference type="NCBI Taxonomy" id="81409"/>
    <lineage>
        <taxon>Bacteria</taxon>
        <taxon>Bacillati</taxon>
        <taxon>Bacillota</taxon>
        <taxon>Clostridia</taxon>
        <taxon>Eubacteriales</taxon>
        <taxon>Eubacteriaceae</taxon>
        <taxon>Eubacterium</taxon>
    </lineage>
</organism>
<dbReference type="Proteomes" id="UP000199394">
    <property type="component" value="Unassembled WGS sequence"/>
</dbReference>
<keyword evidence="2" id="KW-1185">Reference proteome</keyword>
<dbReference type="AlphaFoldDB" id="A0A1H3YXU3"/>
<name>A0A1H3YXU3_9FIRM</name>
<dbReference type="OrthoDB" id="22291at186806"/>